<sequence length="429" mass="46036">MTSWPSDTPSSLWMSLSREKFEAPALKGETCADVVVIGGGISGLSTALELVHRGNRVIVLEAVRVGYGASGRANGQVISALTRHGPDAIRKVWPGERGERFIQLVKGAADQLYDLIERYGIDCDARRTGWLQPAHTPGRLKRVAGLAAQWAAVGAPTGAVSAEAISARLGTGAYCGGWEHRGGGHINPYAFTCGLARAAVSEGVVVFENSPALRLIRDGGDWIVETAGGRIHAPKIVLTTAAYSGDLWPELTRSIVPVTSYQAATDPLGALADTILPNDEAASDTRMDLRYFRKDREGRLISGGALAIQAGAARRLPAMVARRLGQMFPALAERPMTSFWGGGIAMTMDRLPRLYRRGDGIYAWIGCNGRGLALACAMGPVMADAVEGVPDEKLALMPTTPSTVPFHAFVSRFARLILPWYRFRDSREV</sequence>
<evidence type="ECO:0000313" key="4">
    <source>
        <dbReference type="Proteomes" id="UP000320653"/>
    </source>
</evidence>
<dbReference type="OrthoDB" id="9814969at2"/>
<dbReference type="RefSeq" id="WP_145640067.1">
    <property type="nucleotide sequence ID" value="NZ_VIWP01000005.1"/>
</dbReference>
<organism evidence="3 4">
    <name type="scientific">Neorhizobium alkalisoli</name>
    <dbReference type="NCBI Taxonomy" id="528178"/>
    <lineage>
        <taxon>Bacteria</taxon>
        <taxon>Pseudomonadati</taxon>
        <taxon>Pseudomonadota</taxon>
        <taxon>Alphaproteobacteria</taxon>
        <taxon>Hyphomicrobiales</taxon>
        <taxon>Rhizobiaceae</taxon>
        <taxon>Rhizobium/Agrobacterium group</taxon>
        <taxon>Neorhizobium</taxon>
    </lineage>
</organism>
<dbReference type="GO" id="GO:0016491">
    <property type="term" value="F:oxidoreductase activity"/>
    <property type="evidence" value="ECO:0007669"/>
    <property type="project" value="UniProtKB-KW"/>
</dbReference>
<accession>A0A561QPP1</accession>
<protein>
    <submittedName>
        <fullName evidence="3">Glycine/D-amino acid oxidase-like deaminating enzyme</fullName>
    </submittedName>
</protein>
<dbReference type="AlphaFoldDB" id="A0A561QPP1"/>
<evidence type="ECO:0000259" key="2">
    <source>
        <dbReference type="Pfam" id="PF01266"/>
    </source>
</evidence>
<evidence type="ECO:0000313" key="3">
    <source>
        <dbReference type="EMBL" id="TWF52355.1"/>
    </source>
</evidence>
<dbReference type="InterPro" id="IPR036188">
    <property type="entry name" value="FAD/NAD-bd_sf"/>
</dbReference>
<dbReference type="Gene3D" id="3.30.9.10">
    <property type="entry name" value="D-Amino Acid Oxidase, subunit A, domain 2"/>
    <property type="match status" value="1"/>
</dbReference>
<dbReference type="SUPFAM" id="SSF51905">
    <property type="entry name" value="FAD/NAD(P)-binding domain"/>
    <property type="match status" value="1"/>
</dbReference>
<dbReference type="EMBL" id="VIWP01000005">
    <property type="protein sequence ID" value="TWF52355.1"/>
    <property type="molecule type" value="Genomic_DNA"/>
</dbReference>
<reference evidence="3 4" key="1">
    <citation type="submission" date="2019-06" db="EMBL/GenBank/DDBJ databases">
        <title>Sorghum-associated microbial communities from plants grown in Nebraska, USA.</title>
        <authorList>
            <person name="Schachtman D."/>
        </authorList>
    </citation>
    <scope>NUCLEOTIDE SEQUENCE [LARGE SCALE GENOMIC DNA]</scope>
    <source>
        <strain evidence="3 4">1225</strain>
    </source>
</reference>
<dbReference type="Gene3D" id="3.50.50.60">
    <property type="entry name" value="FAD/NAD(P)-binding domain"/>
    <property type="match status" value="1"/>
</dbReference>
<dbReference type="PANTHER" id="PTHR13847">
    <property type="entry name" value="SARCOSINE DEHYDROGENASE-RELATED"/>
    <property type="match status" value="1"/>
</dbReference>
<keyword evidence="4" id="KW-1185">Reference proteome</keyword>
<keyword evidence="1" id="KW-0560">Oxidoreductase</keyword>
<dbReference type="InterPro" id="IPR006076">
    <property type="entry name" value="FAD-dep_OxRdtase"/>
</dbReference>
<gene>
    <name evidence="3" type="ORF">FHW37_105459</name>
</gene>
<proteinExistence type="predicted"/>
<name>A0A561QPP1_9HYPH</name>
<dbReference type="GO" id="GO:0005737">
    <property type="term" value="C:cytoplasm"/>
    <property type="evidence" value="ECO:0007669"/>
    <property type="project" value="TreeGrafter"/>
</dbReference>
<feature type="domain" description="FAD dependent oxidoreductase" evidence="2">
    <location>
        <begin position="33"/>
        <end position="384"/>
    </location>
</feature>
<evidence type="ECO:0000256" key="1">
    <source>
        <dbReference type="ARBA" id="ARBA00023002"/>
    </source>
</evidence>
<dbReference type="Proteomes" id="UP000320653">
    <property type="component" value="Unassembled WGS sequence"/>
</dbReference>
<dbReference type="PANTHER" id="PTHR13847:SF281">
    <property type="entry name" value="FAD DEPENDENT OXIDOREDUCTASE DOMAIN-CONTAINING PROTEIN"/>
    <property type="match status" value="1"/>
</dbReference>
<comment type="caution">
    <text evidence="3">The sequence shown here is derived from an EMBL/GenBank/DDBJ whole genome shotgun (WGS) entry which is preliminary data.</text>
</comment>
<dbReference type="Pfam" id="PF01266">
    <property type="entry name" value="DAO"/>
    <property type="match status" value="1"/>
</dbReference>